<dbReference type="EMBL" id="LGGO01000006">
    <property type="protein sequence ID" value="KUK77777.1"/>
    <property type="molecule type" value="Genomic_DNA"/>
</dbReference>
<accession>A0A101HJ35</accession>
<comment type="caution">
    <text evidence="1">The sequence shown here is derived from an EMBL/GenBank/DDBJ whole genome shotgun (WGS) entry which is preliminary data.</text>
</comment>
<organism evidence="1 2">
    <name type="scientific">candidate division WS6 bacterium 34_10</name>
    <dbReference type="NCBI Taxonomy" id="1641389"/>
    <lineage>
        <taxon>Bacteria</taxon>
        <taxon>Candidatus Dojkabacteria</taxon>
    </lineage>
</organism>
<gene>
    <name evidence="1" type="ORF">XD93_0095</name>
</gene>
<dbReference type="InterPro" id="IPR014942">
    <property type="entry name" value="AbiEii"/>
</dbReference>
<dbReference type="Pfam" id="PF08843">
    <property type="entry name" value="AbiEii"/>
    <property type="match status" value="1"/>
</dbReference>
<evidence type="ECO:0000313" key="2">
    <source>
        <dbReference type="Proteomes" id="UP000053904"/>
    </source>
</evidence>
<dbReference type="Proteomes" id="UP000053904">
    <property type="component" value="Unassembled WGS sequence"/>
</dbReference>
<dbReference type="Gene3D" id="3.10.450.620">
    <property type="entry name" value="JHP933, nucleotidyltransferase-like core domain"/>
    <property type="match status" value="1"/>
</dbReference>
<sequence length="241" mass="27667">MKALDIKKHKTNLINILIDIYKDSVVGSVLGFKGGSAAMLFYGLERLSVDLDFDLIVNYKEDSKELESFVSHMTDLLSKKYTIKDQSEKYNTLFWLVSYGEGLININVEVSTRDITLNHYSLKPFYGVSVKVLDVGDMIAHKMVALMERNVMANRDLFDVHYFLSSPYVNEINYEIIKDRTGKDPINFYKDLYKFINNTNPSTILSGLGEILDGSQKDWVKAKLKEELLGLIERQIEVLRD</sequence>
<reference evidence="2" key="1">
    <citation type="journal article" date="2015" name="MBio">
        <title>Genome-Resolved Metagenomic Analysis Reveals Roles for Candidate Phyla and Other Microbial Community Members in Biogeochemical Transformations in Oil Reservoirs.</title>
        <authorList>
            <person name="Hu P."/>
            <person name="Tom L."/>
            <person name="Singh A."/>
            <person name="Thomas B.C."/>
            <person name="Baker B.J."/>
            <person name="Piceno Y.M."/>
            <person name="Andersen G.L."/>
            <person name="Banfield J.F."/>
        </authorList>
    </citation>
    <scope>NUCLEOTIDE SEQUENCE [LARGE SCALE GENOMIC DNA]</scope>
</reference>
<protein>
    <submittedName>
        <fullName evidence="1">Uncharacterized protein</fullName>
    </submittedName>
</protein>
<proteinExistence type="predicted"/>
<name>A0A101HJ35_9BACT</name>
<evidence type="ECO:0000313" key="1">
    <source>
        <dbReference type="EMBL" id="KUK77777.1"/>
    </source>
</evidence>
<dbReference type="AlphaFoldDB" id="A0A101HJ35"/>